<name>A0AAV4S7W4_CAEEX</name>
<dbReference type="AlphaFoldDB" id="A0AAV4S7W4"/>
<keyword evidence="2" id="KW-1185">Reference proteome</keyword>
<evidence type="ECO:0000313" key="1">
    <source>
        <dbReference type="EMBL" id="GIY30094.1"/>
    </source>
</evidence>
<feature type="non-terminal residue" evidence="1">
    <location>
        <position position="1"/>
    </location>
</feature>
<protein>
    <submittedName>
        <fullName evidence="1">Uncharacterized protein</fullName>
    </submittedName>
</protein>
<accession>A0AAV4S7W4</accession>
<organism evidence="1 2">
    <name type="scientific">Caerostris extrusa</name>
    <name type="common">Bark spider</name>
    <name type="synonym">Caerostris bankana</name>
    <dbReference type="NCBI Taxonomy" id="172846"/>
    <lineage>
        <taxon>Eukaryota</taxon>
        <taxon>Metazoa</taxon>
        <taxon>Ecdysozoa</taxon>
        <taxon>Arthropoda</taxon>
        <taxon>Chelicerata</taxon>
        <taxon>Arachnida</taxon>
        <taxon>Araneae</taxon>
        <taxon>Araneomorphae</taxon>
        <taxon>Entelegynae</taxon>
        <taxon>Araneoidea</taxon>
        <taxon>Araneidae</taxon>
        <taxon>Caerostris</taxon>
    </lineage>
</organism>
<comment type="caution">
    <text evidence="1">The sequence shown here is derived from an EMBL/GenBank/DDBJ whole genome shotgun (WGS) entry which is preliminary data.</text>
</comment>
<dbReference type="Proteomes" id="UP001054945">
    <property type="component" value="Unassembled WGS sequence"/>
</dbReference>
<gene>
    <name evidence="1" type="ORF">CEXT_673621</name>
</gene>
<proteinExistence type="predicted"/>
<sequence length="33" mass="3885">ETLQIVVERQALMSWNRASPVDNDDFDCEISFR</sequence>
<evidence type="ECO:0000313" key="2">
    <source>
        <dbReference type="Proteomes" id="UP001054945"/>
    </source>
</evidence>
<reference evidence="1 2" key="1">
    <citation type="submission" date="2021-06" db="EMBL/GenBank/DDBJ databases">
        <title>Caerostris extrusa draft genome.</title>
        <authorList>
            <person name="Kono N."/>
            <person name="Arakawa K."/>
        </authorList>
    </citation>
    <scope>NUCLEOTIDE SEQUENCE [LARGE SCALE GENOMIC DNA]</scope>
</reference>
<dbReference type="EMBL" id="BPLR01009174">
    <property type="protein sequence ID" value="GIY30094.1"/>
    <property type="molecule type" value="Genomic_DNA"/>
</dbReference>